<gene>
    <name evidence="1" type="ORF">RM572_21690</name>
</gene>
<proteinExistence type="predicted"/>
<name>A0ABU2NWK7_9ACTN</name>
<dbReference type="Proteomes" id="UP001183414">
    <property type="component" value="Unassembled WGS sequence"/>
</dbReference>
<organism evidence="1 2">
    <name type="scientific">Streptomyces hazeniae</name>
    <dbReference type="NCBI Taxonomy" id="3075538"/>
    <lineage>
        <taxon>Bacteria</taxon>
        <taxon>Bacillati</taxon>
        <taxon>Actinomycetota</taxon>
        <taxon>Actinomycetes</taxon>
        <taxon>Kitasatosporales</taxon>
        <taxon>Streptomycetaceae</taxon>
        <taxon>Streptomyces</taxon>
    </lineage>
</organism>
<dbReference type="EMBL" id="JAVREQ010000022">
    <property type="protein sequence ID" value="MDT0381374.1"/>
    <property type="molecule type" value="Genomic_DNA"/>
</dbReference>
<reference evidence="2" key="1">
    <citation type="submission" date="2023-07" db="EMBL/GenBank/DDBJ databases">
        <title>30 novel species of actinomycetes from the DSMZ collection.</title>
        <authorList>
            <person name="Nouioui I."/>
        </authorList>
    </citation>
    <scope>NUCLEOTIDE SEQUENCE [LARGE SCALE GENOMIC DNA]</scope>
    <source>
        <strain evidence="2">DSM 42041</strain>
    </source>
</reference>
<dbReference type="RefSeq" id="WP_311675065.1">
    <property type="nucleotide sequence ID" value="NZ_JAVREQ010000022.1"/>
</dbReference>
<sequence length="132" mass="14092">MKKPTQLAPALALAQLLREHPELPVAGWRVCAMAPALLGDVQNGASTLDDLHRFQQVLGGEVTARQSFTSGGQDLRSYGLVVCWRDVDVELVGIMPSSLADLAEGRLAEQRHMLLDLDVDSQFGTAGLGVAA</sequence>
<evidence type="ECO:0000313" key="1">
    <source>
        <dbReference type="EMBL" id="MDT0381374.1"/>
    </source>
</evidence>
<keyword evidence="2" id="KW-1185">Reference proteome</keyword>
<evidence type="ECO:0000313" key="2">
    <source>
        <dbReference type="Proteomes" id="UP001183414"/>
    </source>
</evidence>
<accession>A0ABU2NWK7</accession>
<protein>
    <submittedName>
        <fullName evidence="1">Uncharacterized protein</fullName>
    </submittedName>
</protein>
<comment type="caution">
    <text evidence="1">The sequence shown here is derived from an EMBL/GenBank/DDBJ whole genome shotgun (WGS) entry which is preliminary data.</text>
</comment>